<dbReference type="Proteomes" id="UP000317243">
    <property type="component" value="Unassembled WGS sequence"/>
</dbReference>
<reference evidence="1 2" key="1">
    <citation type="submission" date="2019-02" db="EMBL/GenBank/DDBJ databases">
        <title>Deep-cultivation of Planctomycetes and their phenomic and genomic characterization uncovers novel biology.</title>
        <authorList>
            <person name="Wiegand S."/>
            <person name="Jogler M."/>
            <person name="Boedeker C."/>
            <person name="Pinto D."/>
            <person name="Vollmers J."/>
            <person name="Rivas-Marin E."/>
            <person name="Kohn T."/>
            <person name="Peeters S.H."/>
            <person name="Heuer A."/>
            <person name="Rast P."/>
            <person name="Oberbeckmann S."/>
            <person name="Bunk B."/>
            <person name="Jeske O."/>
            <person name="Meyerdierks A."/>
            <person name="Storesund J.E."/>
            <person name="Kallscheuer N."/>
            <person name="Luecker S."/>
            <person name="Lage O.M."/>
            <person name="Pohl T."/>
            <person name="Merkel B.J."/>
            <person name="Hornburger P."/>
            <person name="Mueller R.-W."/>
            <person name="Bruemmer F."/>
            <person name="Labrenz M."/>
            <person name="Spormann A.M."/>
            <person name="Op Den Camp H."/>
            <person name="Overmann J."/>
            <person name="Amann R."/>
            <person name="Jetten M.S.M."/>
            <person name="Mascher T."/>
            <person name="Medema M.H."/>
            <person name="Devos D.P."/>
            <person name="Kaster A.-K."/>
            <person name="Ovreas L."/>
            <person name="Rohde M."/>
            <person name="Galperin M.Y."/>
            <person name="Jogler C."/>
        </authorList>
    </citation>
    <scope>NUCLEOTIDE SEQUENCE [LARGE SCALE GENOMIC DNA]</scope>
    <source>
        <strain evidence="1 2">KOR42</strain>
    </source>
</reference>
<accession>A0A5C5WPC2</accession>
<evidence type="ECO:0000313" key="1">
    <source>
        <dbReference type="EMBL" id="TWT51853.1"/>
    </source>
</evidence>
<organism evidence="1 2">
    <name type="scientific">Thalassoglobus neptunius</name>
    <dbReference type="NCBI Taxonomy" id="1938619"/>
    <lineage>
        <taxon>Bacteria</taxon>
        <taxon>Pseudomonadati</taxon>
        <taxon>Planctomycetota</taxon>
        <taxon>Planctomycetia</taxon>
        <taxon>Planctomycetales</taxon>
        <taxon>Planctomycetaceae</taxon>
        <taxon>Thalassoglobus</taxon>
    </lineage>
</organism>
<gene>
    <name evidence="1" type="ORF">KOR42_33270</name>
</gene>
<dbReference type="AlphaFoldDB" id="A0A5C5WPC2"/>
<proteinExistence type="predicted"/>
<evidence type="ECO:0000313" key="2">
    <source>
        <dbReference type="Proteomes" id="UP000317243"/>
    </source>
</evidence>
<dbReference type="EMBL" id="SIHI01000010">
    <property type="protein sequence ID" value="TWT51853.1"/>
    <property type="molecule type" value="Genomic_DNA"/>
</dbReference>
<comment type="caution">
    <text evidence="1">The sequence shown here is derived from an EMBL/GenBank/DDBJ whole genome shotgun (WGS) entry which is preliminary data.</text>
</comment>
<name>A0A5C5WPC2_9PLAN</name>
<keyword evidence="2" id="KW-1185">Reference proteome</keyword>
<sequence length="92" mass="10685">MITCIQLGHRFLGMRSKRESDSSVSYETHPPNLKTNKIFCHAKISLKNFLDELKNRIGMISRPSLHTSQHSFLHPVDVPDEQTFSSFLRWSK</sequence>
<protein>
    <submittedName>
        <fullName evidence="1">Uncharacterized protein</fullName>
    </submittedName>
</protein>